<proteinExistence type="predicted"/>
<keyword evidence="2" id="KW-0812">Transmembrane</keyword>
<feature type="transmembrane region" description="Helical" evidence="2">
    <location>
        <begin position="7"/>
        <end position="30"/>
    </location>
</feature>
<evidence type="ECO:0000256" key="1">
    <source>
        <dbReference type="SAM" id="MobiDB-lite"/>
    </source>
</evidence>
<dbReference type="RefSeq" id="WP_211347093.1">
    <property type="nucleotide sequence ID" value="NZ_RBXO01000001.1"/>
</dbReference>
<keyword evidence="2" id="KW-0472">Membrane</keyword>
<dbReference type="Proteomes" id="UP000282084">
    <property type="component" value="Unassembled WGS sequence"/>
</dbReference>
<sequence length="150" mass="16190">MNRQRATLVIGAVVVLTVVSLVLVLGWFLFGGEAGPARDDDRFVRPDAPKASPSGSYTAHAELGPAQNGVATWVVVIRDRGGSEVFRDDYAYSTRHGVGITWLSTADQLWVLSSDVGDAHVDRVGTTWTKTPITPDTLGDEPEEIRRLSG</sequence>
<reference evidence="3 4" key="1">
    <citation type="submission" date="2018-10" db="EMBL/GenBank/DDBJ databases">
        <title>Sequencing the genomes of 1000 actinobacteria strains.</title>
        <authorList>
            <person name="Klenk H.-P."/>
        </authorList>
    </citation>
    <scope>NUCLEOTIDE SEQUENCE [LARGE SCALE GENOMIC DNA]</scope>
    <source>
        <strain evidence="3 4">DSM 43800</strain>
    </source>
</reference>
<evidence type="ECO:0000313" key="3">
    <source>
        <dbReference type="EMBL" id="RKT55487.1"/>
    </source>
</evidence>
<keyword evidence="2" id="KW-1133">Transmembrane helix</keyword>
<gene>
    <name evidence="3" type="ORF">C8E97_4156</name>
</gene>
<feature type="region of interest" description="Disordered" evidence="1">
    <location>
        <begin position="40"/>
        <end position="61"/>
    </location>
</feature>
<accession>A0A495W357</accession>
<dbReference type="EMBL" id="RBXO01000001">
    <property type="protein sequence ID" value="RKT55487.1"/>
    <property type="molecule type" value="Genomic_DNA"/>
</dbReference>
<protein>
    <submittedName>
        <fullName evidence="3">Uncharacterized protein</fullName>
    </submittedName>
</protein>
<evidence type="ECO:0000256" key="2">
    <source>
        <dbReference type="SAM" id="Phobius"/>
    </source>
</evidence>
<name>A0A495W357_9PSEU</name>
<keyword evidence="4" id="KW-1185">Reference proteome</keyword>
<organism evidence="3 4">
    <name type="scientific">Saccharothrix australiensis</name>
    <dbReference type="NCBI Taxonomy" id="2072"/>
    <lineage>
        <taxon>Bacteria</taxon>
        <taxon>Bacillati</taxon>
        <taxon>Actinomycetota</taxon>
        <taxon>Actinomycetes</taxon>
        <taxon>Pseudonocardiales</taxon>
        <taxon>Pseudonocardiaceae</taxon>
        <taxon>Saccharothrix</taxon>
    </lineage>
</organism>
<comment type="caution">
    <text evidence="3">The sequence shown here is derived from an EMBL/GenBank/DDBJ whole genome shotgun (WGS) entry which is preliminary data.</text>
</comment>
<dbReference type="AlphaFoldDB" id="A0A495W357"/>
<evidence type="ECO:0000313" key="4">
    <source>
        <dbReference type="Proteomes" id="UP000282084"/>
    </source>
</evidence>